<evidence type="ECO:0000256" key="6">
    <source>
        <dbReference type="ARBA" id="ARBA00022692"/>
    </source>
</evidence>
<protein>
    <submittedName>
        <fullName evidence="11">TonB family protein</fullName>
    </submittedName>
</protein>
<keyword evidence="7" id="KW-0653">Protein transport</keyword>
<dbReference type="EMBL" id="JADQDM010000002">
    <property type="protein sequence ID" value="MBF9220390.1"/>
    <property type="molecule type" value="Genomic_DNA"/>
</dbReference>
<dbReference type="InterPro" id="IPR006260">
    <property type="entry name" value="TonB/TolA_C"/>
</dbReference>
<keyword evidence="12" id="KW-1185">Reference proteome</keyword>
<dbReference type="Pfam" id="PF07661">
    <property type="entry name" value="MORN_2"/>
    <property type="match status" value="2"/>
</dbReference>
<dbReference type="Gene3D" id="3.30.1150.10">
    <property type="match status" value="1"/>
</dbReference>
<dbReference type="RefSeq" id="WP_196291849.1">
    <property type="nucleotide sequence ID" value="NZ_JADQDM010000002.1"/>
</dbReference>
<dbReference type="PROSITE" id="PS52015">
    <property type="entry name" value="TONB_CTD"/>
    <property type="match status" value="1"/>
</dbReference>
<dbReference type="InterPro" id="IPR037682">
    <property type="entry name" value="TonB_C"/>
</dbReference>
<feature type="domain" description="TonB C-terminal" evidence="10">
    <location>
        <begin position="135"/>
        <end position="225"/>
    </location>
</feature>
<comment type="similarity">
    <text evidence="2">Belongs to the TonB family.</text>
</comment>
<evidence type="ECO:0000256" key="5">
    <source>
        <dbReference type="ARBA" id="ARBA00022519"/>
    </source>
</evidence>
<organism evidence="11 12">
    <name type="scientific">Hymenobacter ruricola</name>
    <dbReference type="NCBI Taxonomy" id="2791023"/>
    <lineage>
        <taxon>Bacteria</taxon>
        <taxon>Pseudomonadati</taxon>
        <taxon>Bacteroidota</taxon>
        <taxon>Cytophagia</taxon>
        <taxon>Cytophagales</taxon>
        <taxon>Hymenobacteraceae</taxon>
        <taxon>Hymenobacter</taxon>
    </lineage>
</organism>
<sequence length="225" mass="25153">MPTVTHNSITAQPATPRLKTEYLDSARAVLPSALGARYRRETEYADSVQATVKTYALATDKLASLQTYGHLRKGVLSGVWEEWHPSGQLESHAEYLNGRRTGEMRTYYPSGQLKRREVYNLKNDFKTSSECFAENGQPVPFFPFEQMPVYPKLTRKDHCEGRVVVGFNVNAEGEVADVQLKQGLCPLADEAVLASVRKLKRFSPGRLDGMPKPVAFTIPVTFAVE</sequence>
<proteinExistence type="inferred from homology"/>
<evidence type="ECO:0000256" key="1">
    <source>
        <dbReference type="ARBA" id="ARBA00004383"/>
    </source>
</evidence>
<name>A0ABS0I0B4_9BACT</name>
<dbReference type="SUPFAM" id="SSF82185">
    <property type="entry name" value="Histone H3 K4-specific methyltransferase SET7/9 N-terminal domain"/>
    <property type="match status" value="1"/>
</dbReference>
<reference evidence="11 12" key="1">
    <citation type="submission" date="2020-11" db="EMBL/GenBank/DDBJ databases">
        <authorList>
            <person name="Kim M.K."/>
        </authorList>
    </citation>
    <scope>NUCLEOTIDE SEQUENCE [LARGE SCALE GENOMIC DNA]</scope>
    <source>
        <strain evidence="11 12">BT662</strain>
    </source>
</reference>
<gene>
    <name evidence="11" type="ORF">I2H31_04675</name>
</gene>
<comment type="caution">
    <text evidence="11">The sequence shown here is derived from an EMBL/GenBank/DDBJ whole genome shotgun (WGS) entry which is preliminary data.</text>
</comment>
<dbReference type="Proteomes" id="UP000618931">
    <property type="component" value="Unassembled WGS sequence"/>
</dbReference>
<dbReference type="Pfam" id="PF03544">
    <property type="entry name" value="TonB_C"/>
    <property type="match status" value="1"/>
</dbReference>
<keyword evidence="4" id="KW-1003">Cell membrane</keyword>
<evidence type="ECO:0000256" key="7">
    <source>
        <dbReference type="ARBA" id="ARBA00022927"/>
    </source>
</evidence>
<keyword evidence="6" id="KW-0812">Transmembrane</keyword>
<evidence type="ECO:0000256" key="3">
    <source>
        <dbReference type="ARBA" id="ARBA00022448"/>
    </source>
</evidence>
<dbReference type="Gene3D" id="2.20.110.10">
    <property type="entry name" value="Histone H3 K4-specific methyltransferase SET7/9 N-terminal domain"/>
    <property type="match status" value="1"/>
</dbReference>
<evidence type="ECO:0000256" key="9">
    <source>
        <dbReference type="ARBA" id="ARBA00023136"/>
    </source>
</evidence>
<evidence type="ECO:0000256" key="8">
    <source>
        <dbReference type="ARBA" id="ARBA00022989"/>
    </source>
</evidence>
<keyword evidence="8" id="KW-1133">Transmembrane helix</keyword>
<accession>A0ABS0I0B4</accession>
<evidence type="ECO:0000259" key="10">
    <source>
        <dbReference type="PROSITE" id="PS52015"/>
    </source>
</evidence>
<evidence type="ECO:0000313" key="12">
    <source>
        <dbReference type="Proteomes" id="UP000618931"/>
    </source>
</evidence>
<dbReference type="SUPFAM" id="SSF74653">
    <property type="entry name" value="TolA/TonB C-terminal domain"/>
    <property type="match status" value="1"/>
</dbReference>
<evidence type="ECO:0000313" key="11">
    <source>
        <dbReference type="EMBL" id="MBF9220390.1"/>
    </source>
</evidence>
<dbReference type="PANTHER" id="PTHR33446">
    <property type="entry name" value="PROTEIN TONB-RELATED"/>
    <property type="match status" value="1"/>
</dbReference>
<dbReference type="InterPro" id="IPR051045">
    <property type="entry name" value="TonB-dependent_transducer"/>
</dbReference>
<evidence type="ECO:0000256" key="2">
    <source>
        <dbReference type="ARBA" id="ARBA00006555"/>
    </source>
</evidence>
<evidence type="ECO:0000256" key="4">
    <source>
        <dbReference type="ARBA" id="ARBA00022475"/>
    </source>
</evidence>
<dbReference type="NCBIfam" id="TIGR01352">
    <property type="entry name" value="tonB_Cterm"/>
    <property type="match status" value="1"/>
</dbReference>
<keyword evidence="9" id="KW-0472">Membrane</keyword>
<dbReference type="InterPro" id="IPR011652">
    <property type="entry name" value="MORN_2"/>
</dbReference>
<comment type="subcellular location">
    <subcellularLocation>
        <location evidence="1">Cell inner membrane</location>
        <topology evidence="1">Single-pass membrane protein</topology>
        <orientation evidence="1">Periplasmic side</orientation>
    </subcellularLocation>
</comment>
<keyword evidence="5" id="KW-0997">Cell inner membrane</keyword>
<keyword evidence="3" id="KW-0813">Transport</keyword>